<dbReference type="GO" id="GO:0046872">
    <property type="term" value="F:metal ion binding"/>
    <property type="evidence" value="ECO:0007669"/>
    <property type="project" value="UniProtKB-KW"/>
</dbReference>
<evidence type="ECO:0000256" key="6">
    <source>
        <dbReference type="RuleBase" id="RU004466"/>
    </source>
</evidence>
<dbReference type="SUPFAM" id="SSF48576">
    <property type="entry name" value="Terpenoid synthases"/>
    <property type="match status" value="1"/>
</dbReference>
<dbReference type="RefSeq" id="WP_085784633.1">
    <property type="nucleotide sequence ID" value="NZ_CP008743.1"/>
</dbReference>
<evidence type="ECO:0000313" key="7">
    <source>
        <dbReference type="EMBL" id="ARN85106.1"/>
    </source>
</evidence>
<dbReference type="PANTHER" id="PTHR12001">
    <property type="entry name" value="GERANYLGERANYL PYROPHOSPHATE SYNTHASE"/>
    <property type="match status" value="1"/>
</dbReference>
<name>A0A1W6N5R0_9PROT</name>
<evidence type="ECO:0000256" key="2">
    <source>
        <dbReference type="ARBA" id="ARBA00006706"/>
    </source>
</evidence>
<dbReference type="CDD" id="cd00685">
    <property type="entry name" value="Trans_IPPS_HT"/>
    <property type="match status" value="1"/>
</dbReference>
<dbReference type="PROSITE" id="PS00723">
    <property type="entry name" value="POLYPRENYL_SYNTHASE_1"/>
    <property type="match status" value="1"/>
</dbReference>
<keyword evidence="8" id="KW-1185">Reference proteome</keyword>
<dbReference type="EMBL" id="CP008743">
    <property type="protein sequence ID" value="ARN85106.1"/>
    <property type="molecule type" value="Genomic_DNA"/>
</dbReference>
<keyword evidence="4" id="KW-0479">Metal-binding</keyword>
<dbReference type="InterPro" id="IPR000092">
    <property type="entry name" value="Polyprenyl_synt"/>
</dbReference>
<keyword evidence="5" id="KW-0460">Magnesium</keyword>
<dbReference type="KEGG" id="naf:GQ61_07175"/>
<dbReference type="STRING" id="1414854.GQ61_07175"/>
<gene>
    <name evidence="7" type="ORF">GQ61_07175</name>
</gene>
<protein>
    <recommendedName>
        <fullName evidence="9">Farnesyltranstransferase</fullName>
    </recommendedName>
</protein>
<dbReference type="Pfam" id="PF00348">
    <property type="entry name" value="polyprenyl_synt"/>
    <property type="match status" value="1"/>
</dbReference>
<proteinExistence type="inferred from homology"/>
<evidence type="ECO:0008006" key="9">
    <source>
        <dbReference type="Google" id="ProtNLM"/>
    </source>
</evidence>
<dbReference type="PANTHER" id="PTHR12001:SF69">
    <property type="entry name" value="ALL TRANS-POLYPRENYL-DIPHOSPHATE SYNTHASE PDSS1"/>
    <property type="match status" value="1"/>
</dbReference>
<dbReference type="Gene3D" id="1.10.600.10">
    <property type="entry name" value="Farnesyl Diphosphate Synthase"/>
    <property type="match status" value="1"/>
</dbReference>
<evidence type="ECO:0000256" key="4">
    <source>
        <dbReference type="ARBA" id="ARBA00022723"/>
    </source>
</evidence>
<accession>A0A1W6N5R0</accession>
<keyword evidence="3 6" id="KW-0808">Transferase</keyword>
<evidence type="ECO:0000313" key="8">
    <source>
        <dbReference type="Proteomes" id="UP000237351"/>
    </source>
</evidence>
<evidence type="ECO:0000256" key="5">
    <source>
        <dbReference type="ARBA" id="ARBA00022842"/>
    </source>
</evidence>
<dbReference type="SFLD" id="SFLDS00005">
    <property type="entry name" value="Isoprenoid_Synthase_Type_I"/>
    <property type="match status" value="1"/>
</dbReference>
<dbReference type="InterPro" id="IPR033749">
    <property type="entry name" value="Polyprenyl_synt_CS"/>
</dbReference>
<dbReference type="InterPro" id="IPR008949">
    <property type="entry name" value="Isoprenoid_synthase_dom_sf"/>
</dbReference>
<comment type="cofactor">
    <cofactor evidence="1">
        <name>Mg(2+)</name>
        <dbReference type="ChEBI" id="CHEBI:18420"/>
    </cofactor>
</comment>
<comment type="similarity">
    <text evidence="2 6">Belongs to the FPP/GGPP synthase family.</text>
</comment>
<organism evidence="7 8">
    <name type="scientific">Candidatus Nucleicultrix amoebiphila FS5</name>
    <dbReference type="NCBI Taxonomy" id="1414854"/>
    <lineage>
        <taxon>Bacteria</taxon>
        <taxon>Pseudomonadati</taxon>
        <taxon>Pseudomonadota</taxon>
        <taxon>Alphaproteobacteria</taxon>
        <taxon>Holosporales</taxon>
        <taxon>Candidatus Nucleicultricaceae</taxon>
        <taxon>Candidatus Nucleicultrix</taxon>
    </lineage>
</organism>
<dbReference type="Proteomes" id="UP000237351">
    <property type="component" value="Chromosome"/>
</dbReference>
<evidence type="ECO:0000256" key="3">
    <source>
        <dbReference type="ARBA" id="ARBA00022679"/>
    </source>
</evidence>
<dbReference type="PROSITE" id="PS00444">
    <property type="entry name" value="POLYPRENYL_SYNTHASE_2"/>
    <property type="match status" value="1"/>
</dbReference>
<dbReference type="AlphaFoldDB" id="A0A1W6N5R0"/>
<reference evidence="7 8" key="1">
    <citation type="submission" date="2014-06" db="EMBL/GenBank/DDBJ databases">
        <title>The genome of the endonuclear symbiont Nucleicultrix amoebiphila.</title>
        <authorList>
            <person name="Schulz F."/>
            <person name="Horn M."/>
        </authorList>
    </citation>
    <scope>NUCLEOTIDE SEQUENCE [LARGE SCALE GENOMIC DNA]</scope>
    <source>
        <strain evidence="7 8">FS5</strain>
    </source>
</reference>
<evidence type="ECO:0000256" key="1">
    <source>
        <dbReference type="ARBA" id="ARBA00001946"/>
    </source>
</evidence>
<dbReference type="GO" id="GO:0008299">
    <property type="term" value="P:isoprenoid biosynthetic process"/>
    <property type="evidence" value="ECO:0007669"/>
    <property type="project" value="InterPro"/>
</dbReference>
<dbReference type="GO" id="GO:0004659">
    <property type="term" value="F:prenyltransferase activity"/>
    <property type="evidence" value="ECO:0007669"/>
    <property type="project" value="InterPro"/>
</dbReference>
<sequence>MTALSQIYEKSNIGSDLLKPLQTLVSSDLERVNAIILDRLKSPIDLIPTLARHLIAAGGKRMRPMLTLACSALVEHNSDRPIRLAAAIEFIHAATLLHDDVVDESELRRGVPTANSVWGNQASILVGDFLFSRAFELMVEDGSLDVLRILSSASSKIAEGEVMQLVSSKDVTTSQNTYLEIATYKTATLFEAACQVGAVLDGPNLENERALASFGRNLGLAFQLVDDVLDYQASSEMIGKNVGDDFKEGKITLPVILAYKKANEDEKKFWQRTLGTKQQNAKDFGQALAYLNKHRALDETLTHAQTYIHYAQESLIKFKPSPYLSALFDLCEFCLKRAF</sequence>
<dbReference type="OrthoDB" id="9805316at2"/>